<protein>
    <submittedName>
        <fullName evidence="1">Uncharacterized protein</fullName>
    </submittedName>
</protein>
<evidence type="ECO:0000313" key="1">
    <source>
        <dbReference type="EMBL" id="KAK3606509.1"/>
    </source>
</evidence>
<dbReference type="EMBL" id="JAEAOA010002346">
    <property type="protein sequence ID" value="KAK3606509.1"/>
    <property type="molecule type" value="Genomic_DNA"/>
</dbReference>
<reference evidence="1" key="3">
    <citation type="submission" date="2023-05" db="EMBL/GenBank/DDBJ databases">
        <authorList>
            <person name="Smith C.H."/>
        </authorList>
    </citation>
    <scope>NUCLEOTIDE SEQUENCE</scope>
    <source>
        <strain evidence="1">CHS0354</strain>
        <tissue evidence="1">Mantle</tissue>
    </source>
</reference>
<gene>
    <name evidence="1" type="ORF">CHS0354_041461</name>
</gene>
<comment type="caution">
    <text evidence="1">The sequence shown here is derived from an EMBL/GenBank/DDBJ whole genome shotgun (WGS) entry which is preliminary data.</text>
</comment>
<accession>A0AAE0W9Z3</accession>
<sequence length="51" mass="5851">MRKAFVQHLKFERDQTIASSNGIFSEACMNLLFIILTGNKAFRKVIYSKPS</sequence>
<reference evidence="1" key="1">
    <citation type="journal article" date="2021" name="Genome Biol. Evol.">
        <title>A High-Quality Reference Genome for a Parasitic Bivalve with Doubly Uniparental Inheritance (Bivalvia: Unionida).</title>
        <authorList>
            <person name="Smith C.H."/>
        </authorList>
    </citation>
    <scope>NUCLEOTIDE SEQUENCE</scope>
    <source>
        <strain evidence="1">CHS0354</strain>
    </source>
</reference>
<organism evidence="1 2">
    <name type="scientific">Potamilus streckersoni</name>
    <dbReference type="NCBI Taxonomy" id="2493646"/>
    <lineage>
        <taxon>Eukaryota</taxon>
        <taxon>Metazoa</taxon>
        <taxon>Spiralia</taxon>
        <taxon>Lophotrochozoa</taxon>
        <taxon>Mollusca</taxon>
        <taxon>Bivalvia</taxon>
        <taxon>Autobranchia</taxon>
        <taxon>Heteroconchia</taxon>
        <taxon>Palaeoheterodonta</taxon>
        <taxon>Unionida</taxon>
        <taxon>Unionoidea</taxon>
        <taxon>Unionidae</taxon>
        <taxon>Ambleminae</taxon>
        <taxon>Lampsilini</taxon>
        <taxon>Potamilus</taxon>
    </lineage>
</organism>
<keyword evidence="2" id="KW-1185">Reference proteome</keyword>
<dbReference type="Proteomes" id="UP001195483">
    <property type="component" value="Unassembled WGS sequence"/>
</dbReference>
<evidence type="ECO:0000313" key="2">
    <source>
        <dbReference type="Proteomes" id="UP001195483"/>
    </source>
</evidence>
<dbReference type="AlphaFoldDB" id="A0AAE0W9Z3"/>
<reference evidence="1" key="2">
    <citation type="journal article" date="2021" name="Genome Biol. Evol.">
        <title>Developing a high-quality reference genome for a parasitic bivalve with doubly uniparental inheritance (Bivalvia: Unionida).</title>
        <authorList>
            <person name="Smith C.H."/>
        </authorList>
    </citation>
    <scope>NUCLEOTIDE SEQUENCE</scope>
    <source>
        <strain evidence="1">CHS0354</strain>
        <tissue evidence="1">Mantle</tissue>
    </source>
</reference>
<name>A0AAE0W9Z3_9BIVA</name>
<proteinExistence type="predicted"/>